<comment type="caution">
    <text evidence="1">The sequence shown here is derived from an EMBL/GenBank/DDBJ whole genome shotgun (WGS) entry which is preliminary data.</text>
</comment>
<dbReference type="EMBL" id="JBHTAR010000011">
    <property type="protein sequence ID" value="MFC7200679.1"/>
    <property type="molecule type" value="Genomic_DNA"/>
</dbReference>
<evidence type="ECO:0000313" key="2">
    <source>
        <dbReference type="Proteomes" id="UP001596447"/>
    </source>
</evidence>
<dbReference type="RefSeq" id="WP_279527453.1">
    <property type="nucleotide sequence ID" value="NZ_CP122312.1"/>
</dbReference>
<keyword evidence="2" id="KW-1185">Reference proteome</keyword>
<dbReference type="Proteomes" id="UP001596447">
    <property type="component" value="Unassembled WGS sequence"/>
</dbReference>
<keyword evidence="1" id="KW-0378">Hydrolase</keyword>
<accession>A0ABD5Z611</accession>
<dbReference type="AlphaFoldDB" id="A0ABD5Z611"/>
<keyword evidence="1" id="KW-0255">Endonuclease</keyword>
<evidence type="ECO:0000313" key="1">
    <source>
        <dbReference type="EMBL" id="MFC7200679.1"/>
    </source>
</evidence>
<protein>
    <submittedName>
        <fullName evidence="1">Homing endonuclease associated repeat-containing protein</fullName>
    </submittedName>
</protein>
<organism evidence="1 2">
    <name type="scientific">Halospeciosus flavus</name>
    <dbReference type="NCBI Taxonomy" id="3032283"/>
    <lineage>
        <taxon>Archaea</taxon>
        <taxon>Methanobacteriati</taxon>
        <taxon>Methanobacteriota</taxon>
        <taxon>Stenosarchaea group</taxon>
        <taxon>Halobacteria</taxon>
        <taxon>Halobacteriales</taxon>
        <taxon>Halobacteriaceae</taxon>
        <taxon>Halospeciosus</taxon>
    </lineage>
</organism>
<dbReference type="InterPro" id="IPR041025">
    <property type="entry name" value="HNH_repeat"/>
</dbReference>
<gene>
    <name evidence="1" type="ORF">ACFQJ9_14855</name>
</gene>
<proteinExistence type="predicted"/>
<keyword evidence="1" id="KW-0540">Nuclease</keyword>
<reference evidence="1 2" key="1">
    <citation type="journal article" date="2019" name="Int. J. Syst. Evol. Microbiol.">
        <title>The Global Catalogue of Microorganisms (GCM) 10K type strain sequencing project: providing services to taxonomists for standard genome sequencing and annotation.</title>
        <authorList>
            <consortium name="The Broad Institute Genomics Platform"/>
            <consortium name="The Broad Institute Genome Sequencing Center for Infectious Disease"/>
            <person name="Wu L."/>
            <person name="Ma J."/>
        </authorList>
    </citation>
    <scope>NUCLEOTIDE SEQUENCE [LARGE SCALE GENOMIC DNA]</scope>
    <source>
        <strain evidence="1 2">XZGYJ-43</strain>
    </source>
</reference>
<dbReference type="GO" id="GO:0004519">
    <property type="term" value="F:endonuclease activity"/>
    <property type="evidence" value="ECO:0007669"/>
    <property type="project" value="UniProtKB-KW"/>
</dbReference>
<name>A0ABD5Z611_9EURY</name>
<dbReference type="Pfam" id="PF18780">
    <property type="entry name" value="HNH_repeat"/>
    <property type="match status" value="1"/>
</dbReference>
<sequence>MAGYEKGSPKWTAADCIEALQQYADDVDSELLASDAYSTWASENGTPSTKVICKHFESWPDAVEAAGFEAAGVRRPGTPRIDPSEWDTDDIINVLQDAALEMGEPLTTTKYEQYRRQKDDVIPSSIYIHQSVDGWNTLLRQANIETSSRDKTLDSTYSQFLSALIEIYEESGSWPTSAEYPDLYPQWAPSRTTAYGMDQFTGWPDAIKDAKIKYKATSTTPD</sequence>